<dbReference type="PROSITE" id="PS51782">
    <property type="entry name" value="LYSM"/>
    <property type="match status" value="1"/>
</dbReference>
<name>A0A679IJ62_9ENTE</name>
<keyword evidence="2" id="KW-0812">Transmembrane</keyword>
<keyword evidence="2" id="KW-0472">Membrane</keyword>
<dbReference type="InterPro" id="IPR036779">
    <property type="entry name" value="LysM_dom_sf"/>
</dbReference>
<evidence type="ECO:0000256" key="1">
    <source>
        <dbReference type="SAM" id="MobiDB-lite"/>
    </source>
</evidence>
<dbReference type="InterPro" id="IPR049981">
    <property type="entry name" value="SPy_0802-like"/>
</dbReference>
<sequence>MSKKKNDFDNETQEPWEQPIYDTDDETTSRTQQRRQKRGTSKFLVILVILLSLCILVPAGFVMWLTHDKKNADSTPSTASSSLVSSTKESSTNESSTSESSTTETSESESSSSSSEESVPSSTSSEESVPSSTENNQQDQQNQQQNAQAGEQYITVQNGEGPNQVAARAGISVDQLYQLNGIDPNNFLLYPGQQLRIK</sequence>
<feature type="compositionally biased region" description="Low complexity" evidence="1">
    <location>
        <begin position="74"/>
        <end position="148"/>
    </location>
</feature>
<accession>A0A679IJ62</accession>
<dbReference type="Proteomes" id="UP000502998">
    <property type="component" value="Chromosome"/>
</dbReference>
<dbReference type="NCBIfam" id="NF042931">
    <property type="entry name" value="SAG1386_EF1546"/>
    <property type="match status" value="1"/>
</dbReference>
<feature type="region of interest" description="Disordered" evidence="1">
    <location>
        <begin position="1"/>
        <end position="37"/>
    </location>
</feature>
<evidence type="ECO:0000313" key="4">
    <source>
        <dbReference type="EMBL" id="BCA85495.1"/>
    </source>
</evidence>
<protein>
    <submittedName>
        <fullName evidence="4">Peptidoglycan-binding protein</fullName>
    </submittedName>
</protein>
<dbReference type="Pfam" id="PF01476">
    <property type="entry name" value="LysM"/>
    <property type="match status" value="1"/>
</dbReference>
<feature type="domain" description="LysM" evidence="3">
    <location>
        <begin position="152"/>
        <end position="197"/>
    </location>
</feature>
<keyword evidence="2" id="KW-1133">Transmembrane helix</keyword>
<organism evidence="4 5">
    <name type="scientific">Enterococcus saigonensis</name>
    <dbReference type="NCBI Taxonomy" id="1805431"/>
    <lineage>
        <taxon>Bacteria</taxon>
        <taxon>Bacillati</taxon>
        <taxon>Bacillota</taxon>
        <taxon>Bacilli</taxon>
        <taxon>Lactobacillales</taxon>
        <taxon>Enterococcaceae</taxon>
        <taxon>Enterococcus</taxon>
    </lineage>
</organism>
<evidence type="ECO:0000259" key="3">
    <source>
        <dbReference type="PROSITE" id="PS51782"/>
    </source>
</evidence>
<keyword evidence="5" id="KW-1185">Reference proteome</keyword>
<dbReference type="KEGG" id="esg:EsVE80_10180"/>
<proteinExistence type="predicted"/>
<feature type="transmembrane region" description="Helical" evidence="2">
    <location>
        <begin position="43"/>
        <end position="65"/>
    </location>
</feature>
<dbReference type="InterPro" id="IPR018392">
    <property type="entry name" value="LysM"/>
</dbReference>
<dbReference type="SMART" id="SM00257">
    <property type="entry name" value="LysM"/>
    <property type="match status" value="1"/>
</dbReference>
<feature type="region of interest" description="Disordered" evidence="1">
    <location>
        <begin position="71"/>
        <end position="148"/>
    </location>
</feature>
<evidence type="ECO:0000313" key="5">
    <source>
        <dbReference type="Proteomes" id="UP000502998"/>
    </source>
</evidence>
<dbReference type="Gene3D" id="3.10.350.10">
    <property type="entry name" value="LysM domain"/>
    <property type="match status" value="1"/>
</dbReference>
<dbReference type="RefSeq" id="WP_173102766.1">
    <property type="nucleotide sequence ID" value="NZ_AP022822.1"/>
</dbReference>
<dbReference type="EMBL" id="AP022822">
    <property type="protein sequence ID" value="BCA85495.1"/>
    <property type="molecule type" value="Genomic_DNA"/>
</dbReference>
<evidence type="ECO:0000256" key="2">
    <source>
        <dbReference type="SAM" id="Phobius"/>
    </source>
</evidence>
<gene>
    <name evidence="4" type="ORF">EsVE80_10180</name>
</gene>
<dbReference type="SUPFAM" id="SSF54106">
    <property type="entry name" value="LysM domain"/>
    <property type="match status" value="1"/>
</dbReference>
<dbReference type="AlphaFoldDB" id="A0A679IJ62"/>
<reference evidence="4 5" key="1">
    <citation type="submission" date="2020-02" db="EMBL/GenBank/DDBJ databases">
        <title>Characterization of vanA genotype vancomycin-resistant Enterococcus saigonensis VE80.</title>
        <authorList>
            <person name="Harada T."/>
            <person name="Motooka D."/>
            <person name="Nakamura S."/>
            <person name="Yamamoto Y."/>
            <person name="Kawahara R."/>
            <person name="Kawatsu K."/>
        </authorList>
    </citation>
    <scope>NUCLEOTIDE SEQUENCE [LARGE SCALE GENOMIC DNA]</scope>
    <source>
        <strain evidence="4 5">VE80</strain>
    </source>
</reference>